<sequence>MKAKLKTFARHMAQELLKGRFDVEGDELGDMLYNLGREGWAESVNAAEEDLDTFLHGVEDLLRAAERAANKSLVDSA</sequence>
<accession>A0A0F9G508</accession>
<dbReference type="AlphaFoldDB" id="A0A0F9G508"/>
<reference evidence="1" key="1">
    <citation type="journal article" date="2015" name="Nature">
        <title>Complex archaea that bridge the gap between prokaryotes and eukaryotes.</title>
        <authorList>
            <person name="Spang A."/>
            <person name="Saw J.H."/>
            <person name="Jorgensen S.L."/>
            <person name="Zaremba-Niedzwiedzka K."/>
            <person name="Martijn J."/>
            <person name="Lind A.E."/>
            <person name="van Eijk R."/>
            <person name="Schleper C."/>
            <person name="Guy L."/>
            <person name="Ettema T.J."/>
        </authorList>
    </citation>
    <scope>NUCLEOTIDE SEQUENCE</scope>
</reference>
<name>A0A0F9G508_9ZZZZ</name>
<protein>
    <submittedName>
        <fullName evidence="1">Uncharacterized protein</fullName>
    </submittedName>
</protein>
<dbReference type="EMBL" id="LAZR01019103">
    <property type="protein sequence ID" value="KKL93758.1"/>
    <property type="molecule type" value="Genomic_DNA"/>
</dbReference>
<evidence type="ECO:0000313" key="1">
    <source>
        <dbReference type="EMBL" id="KKL93758.1"/>
    </source>
</evidence>
<gene>
    <name evidence="1" type="ORF">LCGC14_1871470</name>
</gene>
<organism evidence="1">
    <name type="scientific">marine sediment metagenome</name>
    <dbReference type="NCBI Taxonomy" id="412755"/>
    <lineage>
        <taxon>unclassified sequences</taxon>
        <taxon>metagenomes</taxon>
        <taxon>ecological metagenomes</taxon>
    </lineage>
</organism>
<comment type="caution">
    <text evidence="1">The sequence shown here is derived from an EMBL/GenBank/DDBJ whole genome shotgun (WGS) entry which is preliminary data.</text>
</comment>
<proteinExistence type="predicted"/>